<proteinExistence type="predicted"/>
<name>A0A4S8KK22_DENBC</name>
<dbReference type="OrthoDB" id="2649935at2759"/>
<dbReference type="AlphaFoldDB" id="A0A4S8KK22"/>
<evidence type="ECO:0000313" key="1">
    <source>
        <dbReference type="EMBL" id="THU75809.1"/>
    </source>
</evidence>
<accession>A0A4S8KK22</accession>
<feature type="non-terminal residue" evidence="1">
    <location>
        <position position="263"/>
    </location>
</feature>
<dbReference type="EMBL" id="ML181506">
    <property type="protein sequence ID" value="THU75809.1"/>
    <property type="molecule type" value="Genomic_DNA"/>
</dbReference>
<sequence length="263" mass="30309">MILIGKSMSLYIILAQRLMAQKPTFLQNKLDVVVFFCSTGVFETRVTQEPDWAMRLTEEELFLFDSNKEVVQPAHFWRRYLIPIVMAASPNSECTEWAQNMAVTKWYMRPMLLKEFLIAAQFQSAKMNETALEHFYTKYGPNARRAYHRCNDPDGLDAHVQDVRSKLHGETLRSVITEYSAADGNHDSVSHSVMLITAGPMRSSFRSGFISHDVFQLAREKYKSDKDQKIIHLFLLLNSQRTTRASAGYIFEDSMHRILKKGA</sequence>
<keyword evidence="2" id="KW-1185">Reference proteome</keyword>
<reference evidence="1 2" key="1">
    <citation type="journal article" date="2019" name="Nat. Ecol. Evol.">
        <title>Megaphylogeny resolves global patterns of mushroom evolution.</title>
        <authorList>
            <person name="Varga T."/>
            <person name="Krizsan K."/>
            <person name="Foldi C."/>
            <person name="Dima B."/>
            <person name="Sanchez-Garcia M."/>
            <person name="Sanchez-Ramirez S."/>
            <person name="Szollosi G.J."/>
            <person name="Szarkandi J.G."/>
            <person name="Papp V."/>
            <person name="Albert L."/>
            <person name="Andreopoulos W."/>
            <person name="Angelini C."/>
            <person name="Antonin V."/>
            <person name="Barry K.W."/>
            <person name="Bougher N.L."/>
            <person name="Buchanan P."/>
            <person name="Buyck B."/>
            <person name="Bense V."/>
            <person name="Catcheside P."/>
            <person name="Chovatia M."/>
            <person name="Cooper J."/>
            <person name="Damon W."/>
            <person name="Desjardin D."/>
            <person name="Finy P."/>
            <person name="Geml J."/>
            <person name="Haridas S."/>
            <person name="Hughes K."/>
            <person name="Justo A."/>
            <person name="Karasinski D."/>
            <person name="Kautmanova I."/>
            <person name="Kiss B."/>
            <person name="Kocsube S."/>
            <person name="Kotiranta H."/>
            <person name="LaButti K.M."/>
            <person name="Lechner B.E."/>
            <person name="Liimatainen K."/>
            <person name="Lipzen A."/>
            <person name="Lukacs Z."/>
            <person name="Mihaltcheva S."/>
            <person name="Morgado L.N."/>
            <person name="Niskanen T."/>
            <person name="Noordeloos M.E."/>
            <person name="Ohm R.A."/>
            <person name="Ortiz-Santana B."/>
            <person name="Ovrebo C."/>
            <person name="Racz N."/>
            <person name="Riley R."/>
            <person name="Savchenko A."/>
            <person name="Shiryaev A."/>
            <person name="Soop K."/>
            <person name="Spirin V."/>
            <person name="Szebenyi C."/>
            <person name="Tomsovsky M."/>
            <person name="Tulloss R.E."/>
            <person name="Uehling J."/>
            <person name="Grigoriev I.V."/>
            <person name="Vagvolgyi C."/>
            <person name="Papp T."/>
            <person name="Martin F.M."/>
            <person name="Miettinen O."/>
            <person name="Hibbett D.S."/>
            <person name="Nagy L.G."/>
        </authorList>
    </citation>
    <scope>NUCLEOTIDE SEQUENCE [LARGE SCALE GENOMIC DNA]</scope>
    <source>
        <strain evidence="1 2">CBS 962.96</strain>
    </source>
</reference>
<dbReference type="Proteomes" id="UP000297245">
    <property type="component" value="Unassembled WGS sequence"/>
</dbReference>
<organism evidence="1 2">
    <name type="scientific">Dendrothele bispora (strain CBS 962.96)</name>
    <dbReference type="NCBI Taxonomy" id="1314807"/>
    <lineage>
        <taxon>Eukaryota</taxon>
        <taxon>Fungi</taxon>
        <taxon>Dikarya</taxon>
        <taxon>Basidiomycota</taxon>
        <taxon>Agaricomycotina</taxon>
        <taxon>Agaricomycetes</taxon>
        <taxon>Agaricomycetidae</taxon>
        <taxon>Agaricales</taxon>
        <taxon>Agaricales incertae sedis</taxon>
        <taxon>Dendrothele</taxon>
    </lineage>
</organism>
<protein>
    <submittedName>
        <fullName evidence="1">Uncharacterized protein</fullName>
    </submittedName>
</protein>
<gene>
    <name evidence="1" type="ORF">K435DRAFT_706371</name>
</gene>
<evidence type="ECO:0000313" key="2">
    <source>
        <dbReference type="Proteomes" id="UP000297245"/>
    </source>
</evidence>